<organism evidence="2 3">
    <name type="scientific">Pristionchus entomophagus</name>
    <dbReference type="NCBI Taxonomy" id="358040"/>
    <lineage>
        <taxon>Eukaryota</taxon>
        <taxon>Metazoa</taxon>
        <taxon>Ecdysozoa</taxon>
        <taxon>Nematoda</taxon>
        <taxon>Chromadorea</taxon>
        <taxon>Rhabditida</taxon>
        <taxon>Rhabditina</taxon>
        <taxon>Diplogasteromorpha</taxon>
        <taxon>Diplogasteroidea</taxon>
        <taxon>Neodiplogasteridae</taxon>
        <taxon>Pristionchus</taxon>
    </lineage>
</organism>
<dbReference type="Proteomes" id="UP001432027">
    <property type="component" value="Unassembled WGS sequence"/>
</dbReference>
<sequence length="104" mass="11210">LRPLLLVAIYAGIIYSTKGIMDRHKIELGAYVPTVLLSGWALFTVGEALIRSIDVIVKALVMMAVGGLIASPYYLFPGSGVLITVSWMLIFVVPQMVMAWGALG</sequence>
<gene>
    <name evidence="2" type="ORF">PENTCL1PPCAC_20457</name>
</gene>
<feature type="non-terminal residue" evidence="2">
    <location>
        <position position="104"/>
    </location>
</feature>
<keyword evidence="1" id="KW-0472">Membrane</keyword>
<name>A0AAV5TW14_9BILA</name>
<dbReference type="AlphaFoldDB" id="A0AAV5TW14"/>
<feature type="transmembrane region" description="Helical" evidence="1">
    <location>
        <begin position="26"/>
        <end position="43"/>
    </location>
</feature>
<protein>
    <submittedName>
        <fullName evidence="2">Uncharacterized protein</fullName>
    </submittedName>
</protein>
<reference evidence="2" key="1">
    <citation type="submission" date="2023-10" db="EMBL/GenBank/DDBJ databases">
        <title>Genome assembly of Pristionchus species.</title>
        <authorList>
            <person name="Yoshida K."/>
            <person name="Sommer R.J."/>
        </authorList>
    </citation>
    <scope>NUCLEOTIDE SEQUENCE</scope>
    <source>
        <strain evidence="2">RS0144</strain>
    </source>
</reference>
<keyword evidence="3" id="KW-1185">Reference proteome</keyword>
<feature type="transmembrane region" description="Helical" evidence="1">
    <location>
        <begin position="81"/>
        <end position="103"/>
    </location>
</feature>
<evidence type="ECO:0000313" key="3">
    <source>
        <dbReference type="Proteomes" id="UP001432027"/>
    </source>
</evidence>
<keyword evidence="1" id="KW-1133">Transmembrane helix</keyword>
<dbReference type="EMBL" id="BTSX01000005">
    <property type="protein sequence ID" value="GMS98282.1"/>
    <property type="molecule type" value="Genomic_DNA"/>
</dbReference>
<feature type="non-terminal residue" evidence="2">
    <location>
        <position position="1"/>
    </location>
</feature>
<comment type="caution">
    <text evidence="2">The sequence shown here is derived from an EMBL/GenBank/DDBJ whole genome shotgun (WGS) entry which is preliminary data.</text>
</comment>
<keyword evidence="1" id="KW-0812">Transmembrane</keyword>
<evidence type="ECO:0000313" key="2">
    <source>
        <dbReference type="EMBL" id="GMS98282.1"/>
    </source>
</evidence>
<accession>A0AAV5TW14</accession>
<proteinExistence type="predicted"/>
<evidence type="ECO:0000256" key="1">
    <source>
        <dbReference type="SAM" id="Phobius"/>
    </source>
</evidence>
<feature type="transmembrane region" description="Helical" evidence="1">
    <location>
        <begin position="55"/>
        <end position="75"/>
    </location>
</feature>